<evidence type="ECO:0000313" key="10">
    <source>
        <dbReference type="EMBL" id="TKR30370.1"/>
    </source>
</evidence>
<dbReference type="Proteomes" id="UP000308707">
    <property type="component" value="Unassembled WGS sequence"/>
</dbReference>
<feature type="transmembrane region" description="Helical" evidence="8">
    <location>
        <begin position="31"/>
        <end position="51"/>
    </location>
</feature>
<feature type="transmembrane region" description="Helical" evidence="8">
    <location>
        <begin position="173"/>
        <end position="195"/>
    </location>
</feature>
<dbReference type="AlphaFoldDB" id="A0A4U5JL72"/>
<dbReference type="InterPro" id="IPR006153">
    <property type="entry name" value="Cation/H_exchanger_TM"/>
</dbReference>
<reference evidence="10 11" key="1">
    <citation type="submission" date="2019-04" db="EMBL/GenBank/DDBJ databases">
        <title>Reference strain of H23.</title>
        <authorList>
            <person name="Luo X."/>
        </authorList>
    </citation>
    <scope>NUCLEOTIDE SEQUENCE [LARGE SCALE GENOMIC DNA]</scope>
    <source>
        <strain evidence="10 11">H23</strain>
    </source>
</reference>
<evidence type="ECO:0000259" key="9">
    <source>
        <dbReference type="Pfam" id="PF00999"/>
    </source>
</evidence>
<gene>
    <name evidence="10" type="ORF">FCE95_09575</name>
</gene>
<evidence type="ECO:0000256" key="2">
    <source>
        <dbReference type="ARBA" id="ARBA00022448"/>
    </source>
</evidence>
<dbReference type="Gene3D" id="1.20.1530.20">
    <property type="match status" value="1"/>
</dbReference>
<accession>A0A4U5JL72</accession>
<feature type="transmembrane region" description="Helical" evidence="8">
    <location>
        <begin position="63"/>
        <end position="86"/>
    </location>
</feature>
<feature type="domain" description="Cation/H+ exchanger transmembrane" evidence="9">
    <location>
        <begin position="16"/>
        <end position="396"/>
    </location>
</feature>
<feature type="transmembrane region" description="Helical" evidence="8">
    <location>
        <begin position="286"/>
        <end position="302"/>
    </location>
</feature>
<evidence type="ECO:0000256" key="8">
    <source>
        <dbReference type="SAM" id="Phobius"/>
    </source>
</evidence>
<dbReference type="GO" id="GO:0015297">
    <property type="term" value="F:antiporter activity"/>
    <property type="evidence" value="ECO:0007669"/>
    <property type="project" value="UniProtKB-KW"/>
</dbReference>
<organism evidence="10 11">
    <name type="scientific">Luteimonas gilva</name>
    <dbReference type="NCBI Taxonomy" id="2572684"/>
    <lineage>
        <taxon>Bacteria</taxon>
        <taxon>Pseudomonadati</taxon>
        <taxon>Pseudomonadota</taxon>
        <taxon>Gammaproteobacteria</taxon>
        <taxon>Lysobacterales</taxon>
        <taxon>Lysobacteraceae</taxon>
        <taxon>Luteimonas</taxon>
    </lineage>
</organism>
<comment type="caution">
    <text evidence="10">The sequence shown here is derived from an EMBL/GenBank/DDBJ whole genome shotgun (WGS) entry which is preliminary data.</text>
</comment>
<dbReference type="OrthoDB" id="9793589at2"/>
<dbReference type="PANTHER" id="PTHR32468:SF0">
    <property type="entry name" value="K(+)_H(+) ANTIPORTER 1"/>
    <property type="match status" value="1"/>
</dbReference>
<feature type="transmembrane region" description="Helical" evidence="8">
    <location>
        <begin position="314"/>
        <end position="336"/>
    </location>
</feature>
<comment type="subcellular location">
    <subcellularLocation>
        <location evidence="1">Membrane</location>
        <topology evidence="1">Multi-pass membrane protein</topology>
    </subcellularLocation>
</comment>
<dbReference type="EMBL" id="SZUA01000002">
    <property type="protein sequence ID" value="TKR30370.1"/>
    <property type="molecule type" value="Genomic_DNA"/>
</dbReference>
<keyword evidence="11" id="KW-1185">Reference proteome</keyword>
<dbReference type="GO" id="GO:1902600">
    <property type="term" value="P:proton transmembrane transport"/>
    <property type="evidence" value="ECO:0007669"/>
    <property type="project" value="InterPro"/>
</dbReference>
<evidence type="ECO:0000256" key="4">
    <source>
        <dbReference type="ARBA" id="ARBA00022692"/>
    </source>
</evidence>
<evidence type="ECO:0000256" key="5">
    <source>
        <dbReference type="ARBA" id="ARBA00022989"/>
    </source>
</evidence>
<feature type="transmembrane region" description="Helical" evidence="8">
    <location>
        <begin position="235"/>
        <end position="266"/>
    </location>
</feature>
<sequence length="416" mass="43075">MQHSHLLLQILIILAVARACGWLLRHFGQPAVIGEMAAGFVLGPIVFGALFPEFHASLFAKDSLPGLTALSNLGLVLFMFVVGAELRAPDGVRAQLKSAGAVGVLGVLVPMALGLAISPWLHPTLAPAGVGFWPFALFMASAMSITAFPVMARILKDRGMTQTGLGRLALSSAAIADVFAWVMLALVLALAGGGYADFVKIAVGALVLCAVVFGALKPLYAALLRKHAPDGRPGLMLLAAILIGAIACAAATEWLGLHAVFGAFLFGACLPRDDRLLRYLSERVEFIAVVLLMPIVFALAGLNTRADAFAGPALWALLLILVVAVLGKIAGGAAGARLAGYGWRDSLAAGSLMNARGLMELIVMKVGLDAGLIGPELFTMLLVMAIVTTVMTGPLLNLFAGRAPAPVGGHAPRDGA</sequence>
<dbReference type="InterPro" id="IPR038770">
    <property type="entry name" value="Na+/solute_symporter_sf"/>
</dbReference>
<keyword evidence="5 8" id="KW-1133">Transmembrane helix</keyword>
<keyword evidence="2" id="KW-0813">Transport</keyword>
<evidence type="ECO:0000256" key="3">
    <source>
        <dbReference type="ARBA" id="ARBA00022449"/>
    </source>
</evidence>
<proteinExistence type="predicted"/>
<dbReference type="RefSeq" id="WP_137266800.1">
    <property type="nucleotide sequence ID" value="NZ_SZUA01000002.1"/>
</dbReference>
<evidence type="ECO:0000256" key="1">
    <source>
        <dbReference type="ARBA" id="ARBA00004141"/>
    </source>
</evidence>
<keyword evidence="4 8" id="KW-0812">Transmembrane</keyword>
<dbReference type="GO" id="GO:0016020">
    <property type="term" value="C:membrane"/>
    <property type="evidence" value="ECO:0007669"/>
    <property type="project" value="UniProtKB-SubCell"/>
</dbReference>
<feature type="transmembrane region" description="Helical" evidence="8">
    <location>
        <begin position="98"/>
        <end position="120"/>
    </location>
</feature>
<feature type="transmembrane region" description="Helical" evidence="8">
    <location>
        <begin position="6"/>
        <end position="24"/>
    </location>
</feature>
<evidence type="ECO:0000256" key="7">
    <source>
        <dbReference type="ARBA" id="ARBA00023136"/>
    </source>
</evidence>
<dbReference type="Pfam" id="PF00999">
    <property type="entry name" value="Na_H_Exchanger"/>
    <property type="match status" value="1"/>
</dbReference>
<dbReference type="PANTHER" id="PTHR32468">
    <property type="entry name" value="CATION/H + ANTIPORTER"/>
    <property type="match status" value="1"/>
</dbReference>
<keyword evidence="3" id="KW-0050">Antiport</keyword>
<evidence type="ECO:0000256" key="6">
    <source>
        <dbReference type="ARBA" id="ARBA00023065"/>
    </source>
</evidence>
<feature type="transmembrane region" description="Helical" evidence="8">
    <location>
        <begin position="132"/>
        <end position="152"/>
    </location>
</feature>
<feature type="transmembrane region" description="Helical" evidence="8">
    <location>
        <begin position="377"/>
        <end position="400"/>
    </location>
</feature>
<keyword evidence="6" id="KW-0406">Ion transport</keyword>
<name>A0A4U5JL72_9GAMM</name>
<evidence type="ECO:0000313" key="11">
    <source>
        <dbReference type="Proteomes" id="UP000308707"/>
    </source>
</evidence>
<feature type="transmembrane region" description="Helical" evidence="8">
    <location>
        <begin position="201"/>
        <end position="223"/>
    </location>
</feature>
<protein>
    <submittedName>
        <fullName evidence="10">Cation:proton antiporter</fullName>
    </submittedName>
</protein>
<dbReference type="InterPro" id="IPR050794">
    <property type="entry name" value="CPA2_transporter"/>
</dbReference>
<keyword evidence="7 8" id="KW-0472">Membrane</keyword>